<dbReference type="EMBL" id="JBHUFV010000036">
    <property type="protein sequence ID" value="MFD1934800.1"/>
    <property type="molecule type" value="Genomic_DNA"/>
</dbReference>
<keyword evidence="2" id="KW-1185">Reference proteome</keyword>
<evidence type="ECO:0000313" key="1">
    <source>
        <dbReference type="EMBL" id="MFD1934800.1"/>
    </source>
</evidence>
<accession>A0ABW4T132</accession>
<gene>
    <name evidence="1" type="ORF">ACFSKW_25320</name>
</gene>
<protein>
    <submittedName>
        <fullName evidence="1">Uncharacterized protein</fullName>
    </submittedName>
</protein>
<name>A0ABW4T132_9ACTN</name>
<proteinExistence type="predicted"/>
<comment type="caution">
    <text evidence="1">The sequence shown here is derived from an EMBL/GenBank/DDBJ whole genome shotgun (WGS) entry which is preliminary data.</text>
</comment>
<reference evidence="2" key="1">
    <citation type="journal article" date="2019" name="Int. J. Syst. Evol. Microbiol.">
        <title>The Global Catalogue of Microorganisms (GCM) 10K type strain sequencing project: providing services to taxonomists for standard genome sequencing and annotation.</title>
        <authorList>
            <consortium name="The Broad Institute Genomics Platform"/>
            <consortium name="The Broad Institute Genome Sequencing Center for Infectious Disease"/>
            <person name="Wu L."/>
            <person name="Ma J."/>
        </authorList>
    </citation>
    <scope>NUCLEOTIDE SEQUENCE [LARGE SCALE GENOMIC DNA]</scope>
    <source>
        <strain evidence="2">ICMP 6774ER</strain>
    </source>
</reference>
<evidence type="ECO:0000313" key="2">
    <source>
        <dbReference type="Proteomes" id="UP001597368"/>
    </source>
</evidence>
<organism evidence="1 2">
    <name type="scientific">Nonomuraea mangrovi</name>
    <dbReference type="NCBI Taxonomy" id="2316207"/>
    <lineage>
        <taxon>Bacteria</taxon>
        <taxon>Bacillati</taxon>
        <taxon>Actinomycetota</taxon>
        <taxon>Actinomycetes</taxon>
        <taxon>Streptosporangiales</taxon>
        <taxon>Streptosporangiaceae</taxon>
        <taxon>Nonomuraea</taxon>
    </lineage>
</organism>
<dbReference type="Proteomes" id="UP001597368">
    <property type="component" value="Unassembled WGS sequence"/>
</dbReference>
<sequence>MRSDPDHVLDAIDGVVEDWESLSADSMRWAPPEEKTDSTPELLREMSDTFGPIAATFMQVLRPLGEAVLRPLADFFDNAGFIGEQTEGIWDVEEQETACQCLCFRHPEQPDVCTGTVTSGTQVCAPCREAL</sequence>
<dbReference type="RefSeq" id="WP_379574892.1">
    <property type="nucleotide sequence ID" value="NZ_JBHUFV010000036.1"/>
</dbReference>